<feature type="compositionally biased region" description="Basic residues" evidence="1">
    <location>
        <begin position="94"/>
        <end position="103"/>
    </location>
</feature>
<reference evidence="2" key="2">
    <citation type="submission" date="2022-10" db="EMBL/GenBank/DDBJ databases">
        <authorList>
            <consortium name="ENA_rothamsted_submissions"/>
            <consortium name="culmorum"/>
            <person name="King R."/>
        </authorList>
    </citation>
    <scope>NUCLEOTIDE SEQUENCE</scope>
</reference>
<sequence length="278" mass="32074">MSYAVVKNERLEFYVVPKKWLTKVDDDPKQYTLYPTTKMKKCVESMKDAQGDWPMEEIEIVHNDIADLKLANEFVDMKCLYANSEASEMDKKKDKTQKKSRKISKNEVNFNSMYEKESGHKQKQIKLESAFENQVVPESQNIGFSIIEDSLENRFSCNALQDNIANATLLPQNSSLASTSQFRPNSPIFNKHSSDNLSSMSDHYQESYLKTPRNIAVRQNDQEYDATTSFNGTGGSMMFIRRSTVEQILQENVILRKNQENMMTIINTMAINDRNAHY</sequence>
<evidence type="ECO:0000256" key="1">
    <source>
        <dbReference type="SAM" id="MobiDB-lite"/>
    </source>
</evidence>
<dbReference type="EMBL" id="OU895880">
    <property type="protein sequence ID" value="CAG9812159.1"/>
    <property type="molecule type" value="Genomic_DNA"/>
</dbReference>
<feature type="region of interest" description="Disordered" evidence="1">
    <location>
        <begin position="177"/>
        <end position="197"/>
    </location>
</feature>
<evidence type="ECO:0000313" key="3">
    <source>
        <dbReference type="Proteomes" id="UP001153620"/>
    </source>
</evidence>
<feature type="compositionally biased region" description="Polar residues" evidence="1">
    <location>
        <begin position="177"/>
        <end position="188"/>
    </location>
</feature>
<dbReference type="Proteomes" id="UP001153620">
    <property type="component" value="Chromosome 4"/>
</dbReference>
<gene>
    <name evidence="2" type="ORF">CHIRRI_LOCUS14964</name>
</gene>
<accession>A0A9N9S739</accession>
<evidence type="ECO:0000313" key="2">
    <source>
        <dbReference type="EMBL" id="CAG9812159.1"/>
    </source>
</evidence>
<feature type="region of interest" description="Disordered" evidence="1">
    <location>
        <begin position="86"/>
        <end position="107"/>
    </location>
</feature>
<dbReference type="AlphaFoldDB" id="A0A9N9S739"/>
<name>A0A9N9S739_9DIPT</name>
<reference evidence="2" key="1">
    <citation type="submission" date="2022-01" db="EMBL/GenBank/DDBJ databases">
        <authorList>
            <person name="King R."/>
        </authorList>
    </citation>
    <scope>NUCLEOTIDE SEQUENCE</scope>
</reference>
<proteinExistence type="predicted"/>
<protein>
    <submittedName>
        <fullName evidence="2">Uncharacterized protein</fullName>
    </submittedName>
</protein>
<keyword evidence="3" id="KW-1185">Reference proteome</keyword>
<organism evidence="2 3">
    <name type="scientific">Chironomus riparius</name>
    <dbReference type="NCBI Taxonomy" id="315576"/>
    <lineage>
        <taxon>Eukaryota</taxon>
        <taxon>Metazoa</taxon>
        <taxon>Ecdysozoa</taxon>
        <taxon>Arthropoda</taxon>
        <taxon>Hexapoda</taxon>
        <taxon>Insecta</taxon>
        <taxon>Pterygota</taxon>
        <taxon>Neoptera</taxon>
        <taxon>Endopterygota</taxon>
        <taxon>Diptera</taxon>
        <taxon>Nematocera</taxon>
        <taxon>Chironomoidea</taxon>
        <taxon>Chironomidae</taxon>
        <taxon>Chironominae</taxon>
        <taxon>Chironomus</taxon>
    </lineage>
</organism>